<dbReference type="GO" id="GO:0006565">
    <property type="term" value="P:L-serine catabolic process"/>
    <property type="evidence" value="ECO:0000318"/>
    <property type="project" value="GO_Central"/>
</dbReference>
<evidence type="ECO:0000256" key="2">
    <source>
        <dbReference type="ARBA" id="ARBA00010869"/>
    </source>
</evidence>
<dbReference type="GO" id="GO:0004794">
    <property type="term" value="F:threonine deaminase activity"/>
    <property type="evidence" value="ECO:0007669"/>
    <property type="project" value="InterPro"/>
</dbReference>
<comment type="similarity">
    <text evidence="2">Belongs to the serine/threonine dehydratase family.</text>
</comment>
<dbReference type="PANTHER" id="PTHR48078:SF19">
    <property type="entry name" value="ACT DOMAIN-CONTAINING PROTEIN"/>
    <property type="match status" value="1"/>
</dbReference>
<dbReference type="EC" id="4.3.1.18" evidence="5"/>
<dbReference type="GO" id="GO:0070178">
    <property type="term" value="P:D-serine metabolic process"/>
    <property type="evidence" value="ECO:0007669"/>
    <property type="project" value="UniProtKB-ARBA"/>
</dbReference>
<evidence type="ECO:0000313" key="10">
    <source>
        <dbReference type="EMBL" id="GAQ85969.1"/>
    </source>
</evidence>
<dbReference type="CDD" id="cd01562">
    <property type="entry name" value="Thr-dehyd"/>
    <property type="match status" value="1"/>
</dbReference>
<evidence type="ECO:0000256" key="5">
    <source>
        <dbReference type="ARBA" id="ARBA00066349"/>
    </source>
</evidence>
<dbReference type="OrthoDB" id="4418812at2759"/>
<dbReference type="EMBL" id="DF237212">
    <property type="protein sequence ID" value="GAQ85969.1"/>
    <property type="molecule type" value="Genomic_DNA"/>
</dbReference>
<sequence>MAIASGSSGGLLQKNGQTKEIPPALKQVLEFPLPTFEDVSLAMYRTRNRIRNTECTLSDALSELTGCELYLKKEYKQRTGSFKERGARNALLLLSAEQRERGVVAASAGNHALGLAWHGRDIGIPVTVVMPASAPLTKVTKCKALGARVIQHGDDIGEAKAYADEVYVKGEGLRYVNGFDHPHIIAGQGTIGLEMLEQVPDMDAVIVPVGGAGLIAGIALAIKTLQPNVLVIGAEPKLCASFCAALAAGHPVRVDMQSPTLADGLAVPCVGPHSFAVARTLVDGMVQVSERDIGLSVLRLVEHEKLVQEGAGAAGLAALLSGQLPELRGKKVVIPLCGGNIDTTVLGRVIERGLAADGRLVRFSAIVSDRPGGIAGLCKIVAEEGASIKDIVHERAWLVDAVAHVQVFMVVETTGRDHVERLRDRLEQEMNFKGPITSWGQVSL</sequence>
<keyword evidence="3" id="KW-0663">Pyridoxal phosphate</keyword>
<dbReference type="PANTHER" id="PTHR48078">
    <property type="entry name" value="THREONINE DEHYDRATASE, MITOCHONDRIAL-RELATED"/>
    <property type="match status" value="1"/>
</dbReference>
<dbReference type="CDD" id="cd04886">
    <property type="entry name" value="ACT_ThrD-II-like"/>
    <property type="match status" value="1"/>
</dbReference>
<dbReference type="InterPro" id="IPR050147">
    <property type="entry name" value="Ser/Thr_Dehydratase"/>
</dbReference>
<dbReference type="InterPro" id="IPR036052">
    <property type="entry name" value="TrpB-like_PALP_sf"/>
</dbReference>
<dbReference type="GO" id="GO:0003941">
    <property type="term" value="F:L-serine ammonia-lyase activity"/>
    <property type="evidence" value="ECO:0000318"/>
    <property type="project" value="GO_Central"/>
</dbReference>
<dbReference type="Gene3D" id="3.40.50.1100">
    <property type="match status" value="2"/>
</dbReference>
<dbReference type="SUPFAM" id="SSF53686">
    <property type="entry name" value="Tryptophan synthase beta subunit-like PLP-dependent enzymes"/>
    <property type="match status" value="1"/>
</dbReference>
<keyword evidence="4" id="KW-0456">Lyase</keyword>
<gene>
    <name evidence="10" type="ORF">KFL_002630130</name>
</gene>
<dbReference type="OMA" id="MKINRCQ"/>
<feature type="domain" description="ACT" evidence="9">
    <location>
        <begin position="362"/>
        <end position="440"/>
    </location>
</feature>
<evidence type="ECO:0000259" key="9">
    <source>
        <dbReference type="PROSITE" id="PS51671"/>
    </source>
</evidence>
<name>A0A1Y1I971_KLENI</name>
<evidence type="ECO:0000256" key="6">
    <source>
        <dbReference type="ARBA" id="ARBA00066592"/>
    </source>
</evidence>
<dbReference type="InterPro" id="IPR005789">
    <property type="entry name" value="Thr_deHydtase_catblc"/>
</dbReference>
<evidence type="ECO:0000313" key="11">
    <source>
        <dbReference type="Proteomes" id="UP000054558"/>
    </source>
</evidence>
<dbReference type="InterPro" id="IPR001926">
    <property type="entry name" value="TrpB-like_PALP"/>
</dbReference>
<dbReference type="InterPro" id="IPR002912">
    <property type="entry name" value="ACT_dom"/>
</dbReference>
<dbReference type="AlphaFoldDB" id="A0A1Y1I971"/>
<dbReference type="STRING" id="105231.A0A1Y1I971"/>
<keyword evidence="11" id="KW-1185">Reference proteome</keyword>
<dbReference type="Pfam" id="PF00291">
    <property type="entry name" value="PALP"/>
    <property type="match status" value="1"/>
</dbReference>
<dbReference type="InterPro" id="IPR044561">
    <property type="entry name" value="ACT_ThrD-II-like"/>
</dbReference>
<dbReference type="GO" id="GO:0030378">
    <property type="term" value="F:serine racemase activity"/>
    <property type="evidence" value="ECO:0007669"/>
    <property type="project" value="UniProtKB-EC"/>
</dbReference>
<accession>A0A1Y1I971</accession>
<evidence type="ECO:0000256" key="1">
    <source>
        <dbReference type="ARBA" id="ARBA00001933"/>
    </source>
</evidence>
<evidence type="ECO:0000256" key="3">
    <source>
        <dbReference type="ARBA" id="ARBA00022898"/>
    </source>
</evidence>
<dbReference type="EC" id="5.1.1.18" evidence="6"/>
<dbReference type="NCBIfam" id="TIGR01127">
    <property type="entry name" value="ilvA_1Cterm"/>
    <property type="match status" value="1"/>
</dbReference>
<dbReference type="Proteomes" id="UP000054558">
    <property type="component" value="Unassembled WGS sequence"/>
</dbReference>
<evidence type="ECO:0000256" key="4">
    <source>
        <dbReference type="ARBA" id="ARBA00023239"/>
    </source>
</evidence>
<proteinExistence type="inferred from homology"/>
<reference evidence="10 11" key="1">
    <citation type="journal article" date="2014" name="Nat. Commun.">
        <title>Klebsormidium flaccidum genome reveals primary factors for plant terrestrial adaptation.</title>
        <authorList>
            <person name="Hori K."/>
            <person name="Maruyama F."/>
            <person name="Fujisawa T."/>
            <person name="Togashi T."/>
            <person name="Yamamoto N."/>
            <person name="Seo M."/>
            <person name="Sato S."/>
            <person name="Yamada T."/>
            <person name="Mori H."/>
            <person name="Tajima N."/>
            <person name="Moriyama T."/>
            <person name="Ikeuchi M."/>
            <person name="Watanabe M."/>
            <person name="Wada H."/>
            <person name="Kobayashi K."/>
            <person name="Saito M."/>
            <person name="Masuda T."/>
            <person name="Sasaki-Sekimoto Y."/>
            <person name="Mashiguchi K."/>
            <person name="Awai K."/>
            <person name="Shimojima M."/>
            <person name="Masuda S."/>
            <person name="Iwai M."/>
            <person name="Nobusawa T."/>
            <person name="Narise T."/>
            <person name="Kondo S."/>
            <person name="Saito H."/>
            <person name="Sato R."/>
            <person name="Murakawa M."/>
            <person name="Ihara Y."/>
            <person name="Oshima-Yamada Y."/>
            <person name="Ohtaka K."/>
            <person name="Satoh M."/>
            <person name="Sonobe K."/>
            <person name="Ishii M."/>
            <person name="Ohtani R."/>
            <person name="Kanamori-Sato M."/>
            <person name="Honoki R."/>
            <person name="Miyazaki D."/>
            <person name="Mochizuki H."/>
            <person name="Umetsu J."/>
            <person name="Higashi K."/>
            <person name="Shibata D."/>
            <person name="Kamiya Y."/>
            <person name="Sato N."/>
            <person name="Nakamura Y."/>
            <person name="Tabata S."/>
            <person name="Ida S."/>
            <person name="Kurokawa K."/>
            <person name="Ohta H."/>
        </authorList>
    </citation>
    <scope>NUCLEOTIDE SEQUENCE [LARGE SCALE GENOMIC DNA]</scope>
    <source>
        <strain evidence="10 11">NIES-2285</strain>
    </source>
</reference>
<organism evidence="10 11">
    <name type="scientific">Klebsormidium nitens</name>
    <name type="common">Green alga</name>
    <name type="synonym">Ulothrix nitens</name>
    <dbReference type="NCBI Taxonomy" id="105231"/>
    <lineage>
        <taxon>Eukaryota</taxon>
        <taxon>Viridiplantae</taxon>
        <taxon>Streptophyta</taxon>
        <taxon>Klebsormidiophyceae</taxon>
        <taxon>Klebsormidiales</taxon>
        <taxon>Klebsormidiaceae</taxon>
        <taxon>Klebsormidium</taxon>
    </lineage>
</organism>
<dbReference type="GO" id="GO:0006567">
    <property type="term" value="P:L-threonine catabolic process"/>
    <property type="evidence" value="ECO:0007669"/>
    <property type="project" value="InterPro"/>
</dbReference>
<evidence type="ECO:0000256" key="8">
    <source>
        <dbReference type="ARBA" id="ARBA00081761"/>
    </source>
</evidence>
<dbReference type="PROSITE" id="PS51671">
    <property type="entry name" value="ACT"/>
    <property type="match status" value="1"/>
</dbReference>
<evidence type="ECO:0000256" key="7">
    <source>
        <dbReference type="ARBA" id="ARBA00070760"/>
    </source>
</evidence>
<comment type="cofactor">
    <cofactor evidence="1">
        <name>pyridoxal 5'-phosphate</name>
        <dbReference type="ChEBI" id="CHEBI:597326"/>
    </cofactor>
</comment>
<dbReference type="GO" id="GO:0008721">
    <property type="term" value="F:D-serine ammonia-lyase activity"/>
    <property type="evidence" value="ECO:0007669"/>
    <property type="project" value="UniProtKB-EC"/>
</dbReference>
<dbReference type="FunFam" id="3.40.50.1100:FF:000007">
    <property type="entry name" value="L-threonine dehydratase catabolic TdcB"/>
    <property type="match status" value="1"/>
</dbReference>
<protein>
    <recommendedName>
        <fullName evidence="7">Serine racemase</fullName>
        <ecNumber evidence="5">4.3.1.18</ecNumber>
        <ecNumber evidence="6">5.1.1.18</ecNumber>
    </recommendedName>
    <alternativeName>
        <fullName evidence="8">D-serine dehydratase</fullName>
    </alternativeName>
</protein>